<dbReference type="PROSITE" id="PS50928">
    <property type="entry name" value="ABC_TM1"/>
    <property type="match status" value="1"/>
</dbReference>
<feature type="domain" description="ABC transmembrane type-1" evidence="8">
    <location>
        <begin position="104"/>
        <end position="293"/>
    </location>
</feature>
<comment type="caution">
    <text evidence="9">The sequence shown here is derived from an EMBL/GenBank/DDBJ whole genome shotgun (WGS) entry which is preliminary data.</text>
</comment>
<dbReference type="Gene3D" id="1.10.3720.10">
    <property type="entry name" value="MetI-like"/>
    <property type="match status" value="1"/>
</dbReference>
<evidence type="ECO:0000256" key="3">
    <source>
        <dbReference type="ARBA" id="ARBA00022475"/>
    </source>
</evidence>
<comment type="subcellular location">
    <subcellularLocation>
        <location evidence="1 7">Cell membrane</location>
        <topology evidence="1 7">Multi-pass membrane protein</topology>
    </subcellularLocation>
</comment>
<gene>
    <name evidence="9" type="ORF">JF888_01150</name>
</gene>
<reference evidence="9 10" key="1">
    <citation type="submission" date="2020-10" db="EMBL/GenBank/DDBJ databases">
        <title>Ca. Dormibacterota MAGs.</title>
        <authorList>
            <person name="Montgomery K."/>
        </authorList>
    </citation>
    <scope>NUCLEOTIDE SEQUENCE [LARGE SCALE GENOMIC DNA]</scope>
    <source>
        <strain evidence="9">SC8811_S16_3</strain>
    </source>
</reference>
<dbReference type="PANTHER" id="PTHR43386:SF1">
    <property type="entry name" value="D,D-DIPEPTIDE TRANSPORT SYSTEM PERMEASE PROTEIN DDPC-RELATED"/>
    <property type="match status" value="1"/>
</dbReference>
<dbReference type="GO" id="GO:0055085">
    <property type="term" value="P:transmembrane transport"/>
    <property type="evidence" value="ECO:0007669"/>
    <property type="project" value="InterPro"/>
</dbReference>
<dbReference type="InterPro" id="IPR000515">
    <property type="entry name" value="MetI-like"/>
</dbReference>
<organism evidence="9 10">
    <name type="scientific">Candidatus Dormiibacter inghamiae</name>
    <dbReference type="NCBI Taxonomy" id="3127013"/>
    <lineage>
        <taxon>Bacteria</taxon>
        <taxon>Bacillati</taxon>
        <taxon>Candidatus Dormiibacterota</taxon>
        <taxon>Candidatus Dormibacteria</taxon>
        <taxon>Candidatus Dormibacterales</taxon>
        <taxon>Candidatus Dormibacteraceae</taxon>
        <taxon>Candidatus Dormiibacter</taxon>
    </lineage>
</organism>
<feature type="transmembrane region" description="Helical" evidence="7">
    <location>
        <begin position="144"/>
        <end position="164"/>
    </location>
</feature>
<dbReference type="RefSeq" id="WP_338176162.1">
    <property type="nucleotide sequence ID" value="NZ_JAEKNQ010000008.1"/>
</dbReference>
<dbReference type="AlphaFoldDB" id="A0A934K7F9"/>
<dbReference type="InterPro" id="IPR025966">
    <property type="entry name" value="OppC_N"/>
</dbReference>
<dbReference type="Proteomes" id="UP000620075">
    <property type="component" value="Unassembled WGS sequence"/>
</dbReference>
<dbReference type="InterPro" id="IPR050366">
    <property type="entry name" value="BP-dependent_transpt_permease"/>
</dbReference>
<dbReference type="Pfam" id="PF00528">
    <property type="entry name" value="BPD_transp_1"/>
    <property type="match status" value="1"/>
</dbReference>
<evidence type="ECO:0000313" key="10">
    <source>
        <dbReference type="Proteomes" id="UP000620075"/>
    </source>
</evidence>
<feature type="transmembrane region" description="Helical" evidence="7">
    <location>
        <begin position="268"/>
        <end position="292"/>
    </location>
</feature>
<dbReference type="InterPro" id="IPR035906">
    <property type="entry name" value="MetI-like_sf"/>
</dbReference>
<dbReference type="PANTHER" id="PTHR43386">
    <property type="entry name" value="OLIGOPEPTIDE TRANSPORT SYSTEM PERMEASE PROTEIN APPC"/>
    <property type="match status" value="1"/>
</dbReference>
<protein>
    <submittedName>
        <fullName evidence="9">ABC transporter permease</fullName>
    </submittedName>
</protein>
<evidence type="ECO:0000256" key="5">
    <source>
        <dbReference type="ARBA" id="ARBA00022989"/>
    </source>
</evidence>
<name>A0A934K7F9_9BACT</name>
<feature type="transmembrane region" description="Helical" evidence="7">
    <location>
        <begin position="106"/>
        <end position="132"/>
    </location>
</feature>
<keyword evidence="5 7" id="KW-1133">Transmembrane helix</keyword>
<keyword evidence="6 7" id="KW-0472">Membrane</keyword>
<keyword evidence="2 7" id="KW-0813">Transport</keyword>
<sequence>MAALTDAGIVGADRSPTPIGSVRHRRGAAARLRRNPRLYAGALILAIICVGAIGAPLLTHYSPTGQELVNRLRPPAWNDRGSWAHVLGTDTFGRDVFSRLLFGARYSLLVACGAVIGSGIIGVVLGAIAGYAGGWAETIIMRAVDAQQALSAILLALMVAALFGNSLLNLLLVLAVTGWSTYTRILFGVVRSIRGQEYVSAAICLGARPTDIVVHHVLPNIISPVIVISTLQVGRMLLLEAGLSFLGLGVPEPLPAWGTMLSDGYRNIFTASYLTTIPGIAITITVFGVNLLGDGLRRALDPHVRGTA</sequence>
<dbReference type="Pfam" id="PF12911">
    <property type="entry name" value="OppC_N"/>
    <property type="match status" value="1"/>
</dbReference>
<dbReference type="GO" id="GO:0005886">
    <property type="term" value="C:plasma membrane"/>
    <property type="evidence" value="ECO:0007669"/>
    <property type="project" value="UniProtKB-SubCell"/>
</dbReference>
<proteinExistence type="inferred from homology"/>
<evidence type="ECO:0000313" key="9">
    <source>
        <dbReference type="EMBL" id="MBJ7601797.1"/>
    </source>
</evidence>
<evidence type="ECO:0000256" key="4">
    <source>
        <dbReference type="ARBA" id="ARBA00022692"/>
    </source>
</evidence>
<comment type="similarity">
    <text evidence="7">Belongs to the binding-protein-dependent transport system permease family.</text>
</comment>
<keyword evidence="4 7" id="KW-0812">Transmembrane</keyword>
<evidence type="ECO:0000259" key="8">
    <source>
        <dbReference type="PROSITE" id="PS50928"/>
    </source>
</evidence>
<evidence type="ECO:0000256" key="2">
    <source>
        <dbReference type="ARBA" id="ARBA00022448"/>
    </source>
</evidence>
<evidence type="ECO:0000256" key="6">
    <source>
        <dbReference type="ARBA" id="ARBA00023136"/>
    </source>
</evidence>
<dbReference type="SUPFAM" id="SSF161098">
    <property type="entry name" value="MetI-like"/>
    <property type="match status" value="1"/>
</dbReference>
<dbReference type="EMBL" id="JAEKNQ010000008">
    <property type="protein sequence ID" value="MBJ7601797.1"/>
    <property type="molecule type" value="Genomic_DNA"/>
</dbReference>
<accession>A0A934K7F9</accession>
<feature type="transmembrane region" description="Helical" evidence="7">
    <location>
        <begin position="38"/>
        <end position="58"/>
    </location>
</feature>
<evidence type="ECO:0000256" key="7">
    <source>
        <dbReference type="RuleBase" id="RU363032"/>
    </source>
</evidence>
<evidence type="ECO:0000256" key="1">
    <source>
        <dbReference type="ARBA" id="ARBA00004651"/>
    </source>
</evidence>
<dbReference type="CDD" id="cd06261">
    <property type="entry name" value="TM_PBP2"/>
    <property type="match status" value="1"/>
</dbReference>
<keyword evidence="3" id="KW-1003">Cell membrane</keyword>